<organism evidence="5 6">
    <name type="scientific">Candidatus Fimiplasma intestinipullorum</name>
    <dbReference type="NCBI Taxonomy" id="2840825"/>
    <lineage>
        <taxon>Bacteria</taxon>
        <taxon>Bacillati</taxon>
        <taxon>Bacillota</taxon>
        <taxon>Clostridia</taxon>
        <taxon>Eubacteriales</taxon>
        <taxon>Candidatus Fimiplasma</taxon>
    </lineage>
</organism>
<dbReference type="AlphaFoldDB" id="A0A9D1HN33"/>
<dbReference type="Pfam" id="PF01613">
    <property type="entry name" value="Flavin_Reduct"/>
    <property type="match status" value="1"/>
</dbReference>
<dbReference type="SUPFAM" id="SSF50475">
    <property type="entry name" value="FMN-binding split barrel"/>
    <property type="match status" value="1"/>
</dbReference>
<feature type="domain" description="Flavin reductase like" evidence="4">
    <location>
        <begin position="9"/>
        <end position="151"/>
    </location>
</feature>
<reference evidence="5" key="2">
    <citation type="journal article" date="2021" name="PeerJ">
        <title>Extensive microbial diversity within the chicken gut microbiome revealed by metagenomics and culture.</title>
        <authorList>
            <person name="Gilroy R."/>
            <person name="Ravi A."/>
            <person name="Getino M."/>
            <person name="Pursley I."/>
            <person name="Horton D.L."/>
            <person name="Alikhan N.F."/>
            <person name="Baker D."/>
            <person name="Gharbi K."/>
            <person name="Hall N."/>
            <person name="Watson M."/>
            <person name="Adriaenssens E.M."/>
            <person name="Foster-Nyarko E."/>
            <person name="Jarju S."/>
            <person name="Secka A."/>
            <person name="Antonio M."/>
            <person name="Oren A."/>
            <person name="Chaudhuri R.R."/>
            <person name="La Ragione R."/>
            <person name="Hildebrand F."/>
            <person name="Pallen M.J."/>
        </authorList>
    </citation>
    <scope>NUCLEOTIDE SEQUENCE</scope>
    <source>
        <strain evidence="5">CHK195-11698</strain>
    </source>
</reference>
<dbReference type="InterPro" id="IPR012349">
    <property type="entry name" value="Split_barrel_FMN-bd"/>
</dbReference>
<dbReference type="InterPro" id="IPR002563">
    <property type="entry name" value="Flavin_Rdtase-like_dom"/>
</dbReference>
<dbReference type="GO" id="GO:0016646">
    <property type="term" value="F:oxidoreductase activity, acting on the CH-NH group of donors, NAD or NADP as acceptor"/>
    <property type="evidence" value="ECO:0007669"/>
    <property type="project" value="UniProtKB-ARBA"/>
</dbReference>
<evidence type="ECO:0000256" key="2">
    <source>
        <dbReference type="ARBA" id="ARBA00022630"/>
    </source>
</evidence>
<dbReference type="Gene3D" id="2.30.110.10">
    <property type="entry name" value="Electron Transport, Fmn-binding Protein, Chain A"/>
    <property type="match status" value="1"/>
</dbReference>
<dbReference type="GO" id="GO:0010181">
    <property type="term" value="F:FMN binding"/>
    <property type="evidence" value="ECO:0007669"/>
    <property type="project" value="InterPro"/>
</dbReference>
<evidence type="ECO:0000256" key="3">
    <source>
        <dbReference type="ARBA" id="ARBA00038054"/>
    </source>
</evidence>
<proteinExistence type="inferred from homology"/>
<dbReference type="SMART" id="SM00903">
    <property type="entry name" value="Flavin_Reduct"/>
    <property type="match status" value="1"/>
</dbReference>
<comment type="similarity">
    <text evidence="3">Belongs to the flavoredoxin family.</text>
</comment>
<dbReference type="EMBL" id="DVMJ01000045">
    <property type="protein sequence ID" value="HIU13443.1"/>
    <property type="molecule type" value="Genomic_DNA"/>
</dbReference>
<evidence type="ECO:0000256" key="1">
    <source>
        <dbReference type="ARBA" id="ARBA00001917"/>
    </source>
</evidence>
<dbReference type="PANTHER" id="PTHR43567">
    <property type="entry name" value="FLAVOREDOXIN-RELATED-RELATED"/>
    <property type="match status" value="1"/>
</dbReference>
<keyword evidence="2" id="KW-0285">Flavoprotein</keyword>
<protein>
    <submittedName>
        <fullName evidence="5">Flavin reductase family protein</fullName>
    </submittedName>
</protein>
<evidence type="ECO:0000313" key="6">
    <source>
        <dbReference type="Proteomes" id="UP000824175"/>
    </source>
</evidence>
<dbReference type="Proteomes" id="UP000824175">
    <property type="component" value="Unassembled WGS sequence"/>
</dbReference>
<comment type="cofactor">
    <cofactor evidence="1">
        <name>FMN</name>
        <dbReference type="ChEBI" id="CHEBI:58210"/>
    </cofactor>
</comment>
<evidence type="ECO:0000259" key="4">
    <source>
        <dbReference type="SMART" id="SM00903"/>
    </source>
</evidence>
<dbReference type="InterPro" id="IPR052174">
    <property type="entry name" value="Flavoredoxin"/>
</dbReference>
<reference evidence="5" key="1">
    <citation type="submission" date="2020-10" db="EMBL/GenBank/DDBJ databases">
        <authorList>
            <person name="Gilroy R."/>
        </authorList>
    </citation>
    <scope>NUCLEOTIDE SEQUENCE</scope>
    <source>
        <strain evidence="5">CHK195-11698</strain>
    </source>
</reference>
<name>A0A9D1HN33_9FIRM</name>
<accession>A0A9D1HN33</accession>
<dbReference type="PANTHER" id="PTHR43567:SF1">
    <property type="entry name" value="FLAVOREDOXIN"/>
    <property type="match status" value="1"/>
</dbReference>
<evidence type="ECO:0000313" key="5">
    <source>
        <dbReference type="EMBL" id="HIU13443.1"/>
    </source>
</evidence>
<sequence length="186" mass="20579">MKKNIGKALALYPTPVVVIGAMVNERPNWVLVAHVGIVSHDSVLVSLAKPHYTNEGIRENGRLSINLVNANMLDKADYVGSVSGHKVDKSDVFAYTMSKTGVPMIDEARLTITGKVVDIYSYQNFDNFIIQIEETFVDEAALNEEGKIDYTKVAPVLFDFPNYEYLSLGGVLGQCLSFKDKRKSDS</sequence>
<gene>
    <name evidence="5" type="ORF">IAD15_05180</name>
</gene>
<comment type="caution">
    <text evidence="5">The sequence shown here is derived from an EMBL/GenBank/DDBJ whole genome shotgun (WGS) entry which is preliminary data.</text>
</comment>